<dbReference type="Gene3D" id="3.30.565.10">
    <property type="entry name" value="Histidine kinase-like ATPase, C-terminal domain"/>
    <property type="match status" value="1"/>
</dbReference>
<keyword evidence="3" id="KW-0597">Phosphoprotein</keyword>
<proteinExistence type="predicted"/>
<dbReference type="SUPFAM" id="SSF52172">
    <property type="entry name" value="CheY-like"/>
    <property type="match status" value="1"/>
</dbReference>
<evidence type="ECO:0000256" key="2">
    <source>
        <dbReference type="ARBA" id="ARBA00012438"/>
    </source>
</evidence>
<dbReference type="InterPro" id="IPR011006">
    <property type="entry name" value="CheY-like_superfamily"/>
</dbReference>
<dbReference type="InterPro" id="IPR003661">
    <property type="entry name" value="HisK_dim/P_dom"/>
</dbReference>
<sequence length="358" mass="39938">MKRQPQVVYLGSAGDLFARIGETLTRGDLDCELVAAGDSDNGLASAERADLVIAPLPDESNREQLLATIRGRYPDSPLICVTPRLDAEQAVDLVRLGATDLVLDDHLERLVPAMSRLLGGATGISSPERLARELESLQQEFKAFCHSVSHDLRAPLTIIDGFSKAILEDCADQLDDQGRTYLERIRVASCRMSRLIEALLTLSRLNRAPFHPEETDVSAIARTIEQELRYLHPERTVSVSIADNMTALADRRQLRTVIEQLLKNAWKFSEKQPEARIEVGETTREGITVFFVRDNGAGFNMAYADNLFAPFQRMHRTEEFPGDGIGLALVQRIVHRHGGQIWAEAEVDRGATFYFTLQ</sequence>
<dbReference type="Gene3D" id="1.10.287.130">
    <property type="match status" value="1"/>
</dbReference>
<protein>
    <recommendedName>
        <fullName evidence="2">histidine kinase</fullName>
        <ecNumber evidence="2">2.7.13.3</ecNumber>
    </recommendedName>
</protein>
<evidence type="ECO:0000313" key="7">
    <source>
        <dbReference type="EMBL" id="BDV44091.1"/>
    </source>
</evidence>
<evidence type="ECO:0000313" key="8">
    <source>
        <dbReference type="Proteomes" id="UP001317705"/>
    </source>
</evidence>
<keyword evidence="5" id="KW-0418">Kinase</keyword>
<dbReference type="PANTHER" id="PTHR42878:SF15">
    <property type="entry name" value="BACTERIOPHYTOCHROME"/>
    <property type="match status" value="1"/>
</dbReference>
<dbReference type="InterPro" id="IPR004358">
    <property type="entry name" value="Sig_transdc_His_kin-like_C"/>
</dbReference>
<dbReference type="InterPro" id="IPR036097">
    <property type="entry name" value="HisK_dim/P_sf"/>
</dbReference>
<dbReference type="Gene3D" id="3.40.50.2300">
    <property type="match status" value="1"/>
</dbReference>
<reference evidence="7 8" key="1">
    <citation type="submission" date="2022-12" db="EMBL/GenBank/DDBJ databases">
        <title>Polyphasic characterization of Geotalea uranireducens NIT-SL11 newly isolated from a complex of sewage sludge and microbially reduced graphene oxide.</title>
        <authorList>
            <person name="Xie L."/>
            <person name="Yoshida N."/>
            <person name="Meng L."/>
        </authorList>
    </citation>
    <scope>NUCLEOTIDE SEQUENCE [LARGE SCALE GENOMIC DNA]</scope>
    <source>
        <strain evidence="7 8">NIT-SL11</strain>
    </source>
</reference>
<dbReference type="SUPFAM" id="SSF47384">
    <property type="entry name" value="Homodimeric domain of signal transducing histidine kinase"/>
    <property type="match status" value="1"/>
</dbReference>
<dbReference type="Pfam" id="PF00512">
    <property type="entry name" value="HisKA"/>
    <property type="match status" value="1"/>
</dbReference>
<gene>
    <name evidence="7" type="ORF">GURASL_30140</name>
</gene>
<accession>A0ABM8ENQ7</accession>
<dbReference type="CDD" id="cd00082">
    <property type="entry name" value="HisKA"/>
    <property type="match status" value="1"/>
</dbReference>
<evidence type="ECO:0000256" key="3">
    <source>
        <dbReference type="ARBA" id="ARBA00022553"/>
    </source>
</evidence>
<evidence type="ECO:0000259" key="6">
    <source>
        <dbReference type="PROSITE" id="PS50109"/>
    </source>
</evidence>
<organism evidence="7 8">
    <name type="scientific">Geotalea uraniireducens</name>
    <dbReference type="NCBI Taxonomy" id="351604"/>
    <lineage>
        <taxon>Bacteria</taxon>
        <taxon>Pseudomonadati</taxon>
        <taxon>Thermodesulfobacteriota</taxon>
        <taxon>Desulfuromonadia</taxon>
        <taxon>Geobacterales</taxon>
        <taxon>Geobacteraceae</taxon>
        <taxon>Geotalea</taxon>
    </lineage>
</organism>
<dbReference type="SMART" id="SM00387">
    <property type="entry name" value="HATPase_c"/>
    <property type="match status" value="1"/>
</dbReference>
<keyword evidence="8" id="KW-1185">Reference proteome</keyword>
<dbReference type="EMBL" id="AP027151">
    <property type="protein sequence ID" value="BDV44091.1"/>
    <property type="molecule type" value="Genomic_DNA"/>
</dbReference>
<comment type="catalytic activity">
    <reaction evidence="1">
        <text>ATP + protein L-histidine = ADP + protein N-phospho-L-histidine.</text>
        <dbReference type="EC" id="2.7.13.3"/>
    </reaction>
</comment>
<dbReference type="EC" id="2.7.13.3" evidence="2"/>
<evidence type="ECO:0000256" key="4">
    <source>
        <dbReference type="ARBA" id="ARBA00022679"/>
    </source>
</evidence>
<evidence type="ECO:0000256" key="1">
    <source>
        <dbReference type="ARBA" id="ARBA00000085"/>
    </source>
</evidence>
<dbReference type="PROSITE" id="PS50109">
    <property type="entry name" value="HIS_KIN"/>
    <property type="match status" value="1"/>
</dbReference>
<dbReference type="InterPro" id="IPR003594">
    <property type="entry name" value="HATPase_dom"/>
</dbReference>
<dbReference type="Pfam" id="PF02518">
    <property type="entry name" value="HATPase_c"/>
    <property type="match status" value="1"/>
</dbReference>
<feature type="domain" description="Histidine kinase" evidence="6">
    <location>
        <begin position="147"/>
        <end position="358"/>
    </location>
</feature>
<dbReference type="InterPro" id="IPR036890">
    <property type="entry name" value="HATPase_C_sf"/>
</dbReference>
<dbReference type="Proteomes" id="UP001317705">
    <property type="component" value="Chromosome"/>
</dbReference>
<keyword evidence="4" id="KW-0808">Transferase</keyword>
<name>A0ABM8ENQ7_9BACT</name>
<dbReference type="InterPro" id="IPR005467">
    <property type="entry name" value="His_kinase_dom"/>
</dbReference>
<dbReference type="PRINTS" id="PR00344">
    <property type="entry name" value="BCTRLSENSOR"/>
</dbReference>
<dbReference type="SMART" id="SM00388">
    <property type="entry name" value="HisKA"/>
    <property type="match status" value="1"/>
</dbReference>
<evidence type="ECO:0000256" key="5">
    <source>
        <dbReference type="ARBA" id="ARBA00022777"/>
    </source>
</evidence>
<dbReference type="RefSeq" id="WP_282000203.1">
    <property type="nucleotide sequence ID" value="NZ_AP027151.1"/>
</dbReference>
<dbReference type="SUPFAM" id="SSF55874">
    <property type="entry name" value="ATPase domain of HSP90 chaperone/DNA topoisomerase II/histidine kinase"/>
    <property type="match status" value="1"/>
</dbReference>
<dbReference type="InterPro" id="IPR050351">
    <property type="entry name" value="BphY/WalK/GraS-like"/>
</dbReference>
<dbReference type="PANTHER" id="PTHR42878">
    <property type="entry name" value="TWO-COMPONENT HISTIDINE KINASE"/>
    <property type="match status" value="1"/>
</dbReference>